<dbReference type="EMBL" id="JFKB01000006">
    <property type="protein sequence ID" value="OSQ48090.1"/>
    <property type="molecule type" value="Genomic_DNA"/>
</dbReference>
<gene>
    <name evidence="1" type="ORF">TALK_10960</name>
</gene>
<evidence type="ECO:0000313" key="1">
    <source>
        <dbReference type="EMBL" id="OSQ48090.1"/>
    </source>
</evidence>
<comment type="caution">
    <text evidence="1">The sequence shown here is derived from an EMBL/GenBank/DDBJ whole genome shotgun (WGS) entry which is preliminary data.</text>
</comment>
<sequence>MLWRDNMAQCYWRYHFPDYNSFANHTPVIDLIFALPGGSLAIRQPTKTGSEKFDTQTGFVQLAACPARPCLL</sequence>
<dbReference type="STRING" id="1293890.TALK_10960"/>
<accession>A0A1Y2LBN4</accession>
<keyword evidence="2" id="KW-1185">Reference proteome</keyword>
<organism evidence="1 2">
    <name type="scientific">Thalassospira alkalitolerans</name>
    <dbReference type="NCBI Taxonomy" id="1293890"/>
    <lineage>
        <taxon>Bacteria</taxon>
        <taxon>Pseudomonadati</taxon>
        <taxon>Pseudomonadota</taxon>
        <taxon>Alphaproteobacteria</taxon>
        <taxon>Rhodospirillales</taxon>
        <taxon>Thalassospiraceae</taxon>
        <taxon>Thalassospira</taxon>
    </lineage>
</organism>
<reference evidence="1 2" key="1">
    <citation type="submission" date="2014-03" db="EMBL/GenBank/DDBJ databases">
        <title>The draft genome sequence of Thalassospira alkalitolerans JCM 18968.</title>
        <authorList>
            <person name="Lai Q."/>
            <person name="Shao Z."/>
        </authorList>
    </citation>
    <scope>NUCLEOTIDE SEQUENCE [LARGE SCALE GENOMIC DNA]</scope>
    <source>
        <strain evidence="1 2">JCM 18968</strain>
    </source>
</reference>
<name>A0A1Y2LBN4_9PROT</name>
<dbReference type="AlphaFoldDB" id="A0A1Y2LBN4"/>
<proteinExistence type="predicted"/>
<dbReference type="Proteomes" id="UP000193396">
    <property type="component" value="Unassembled WGS sequence"/>
</dbReference>
<evidence type="ECO:0000313" key="2">
    <source>
        <dbReference type="Proteomes" id="UP000193396"/>
    </source>
</evidence>
<protein>
    <submittedName>
        <fullName evidence="1">Uncharacterized protein</fullName>
    </submittedName>
</protein>